<name>A0A069Q261_9BURK</name>
<evidence type="ECO:0000313" key="2">
    <source>
        <dbReference type="Proteomes" id="UP000027466"/>
    </source>
</evidence>
<accession>A0A069Q261</accession>
<protein>
    <submittedName>
        <fullName evidence="1">Uncharacterized protein</fullName>
    </submittedName>
</protein>
<dbReference type="AlphaFoldDB" id="A0A069Q261"/>
<sequence length="90" mass="9953">MPLESIARPAFFNWPRLTASVSVVPFATFLITVPCVPPRLTTPRVVSSYATNAFVALPLESIARPAFFNWLRLTASVLDLPAATFTMRRS</sequence>
<keyword evidence="2" id="KW-1185">Reference proteome</keyword>
<comment type="caution">
    <text evidence="1">The sequence shown here is derived from an EMBL/GenBank/DDBJ whole genome shotgun (WGS) entry which is preliminary data.</text>
</comment>
<dbReference type="Proteomes" id="UP000027466">
    <property type="component" value="Unassembled WGS sequence"/>
</dbReference>
<dbReference type="EMBL" id="JFHC01000005">
    <property type="protein sequence ID" value="KDR43876.1"/>
    <property type="molecule type" value="Genomic_DNA"/>
</dbReference>
<organism evidence="1 2">
    <name type="scientific">Caballeronia glathei</name>
    <dbReference type="NCBI Taxonomy" id="60547"/>
    <lineage>
        <taxon>Bacteria</taxon>
        <taxon>Pseudomonadati</taxon>
        <taxon>Pseudomonadota</taxon>
        <taxon>Betaproteobacteria</taxon>
        <taxon>Burkholderiales</taxon>
        <taxon>Burkholderiaceae</taxon>
        <taxon>Caballeronia</taxon>
    </lineage>
</organism>
<proteinExistence type="predicted"/>
<reference evidence="1 2" key="1">
    <citation type="submission" date="2014-03" db="EMBL/GenBank/DDBJ databases">
        <title>Draft Genome Sequences of Four Burkholderia Strains.</title>
        <authorList>
            <person name="Liu X.Y."/>
            <person name="Li C.X."/>
            <person name="Xu J.H."/>
        </authorList>
    </citation>
    <scope>NUCLEOTIDE SEQUENCE [LARGE SCALE GENOMIC DNA]</scope>
    <source>
        <strain evidence="1 2">DSM 50014</strain>
    </source>
</reference>
<evidence type="ECO:0000313" key="1">
    <source>
        <dbReference type="EMBL" id="KDR43876.1"/>
    </source>
</evidence>
<gene>
    <name evidence="1" type="ORF">BG61_29350</name>
</gene>